<dbReference type="AlphaFoldDB" id="A0A7V3E5R5"/>
<evidence type="ECO:0000313" key="2">
    <source>
        <dbReference type="EMBL" id="HFI90185.1"/>
    </source>
</evidence>
<comment type="caution">
    <text evidence="2">The sequence shown here is derived from an EMBL/GenBank/DDBJ whole genome shotgun (WGS) entry which is preliminary data.</text>
</comment>
<dbReference type="Gene3D" id="3.40.250.10">
    <property type="entry name" value="Rhodanese-like domain"/>
    <property type="match status" value="1"/>
</dbReference>
<dbReference type="SMART" id="SM00450">
    <property type="entry name" value="RHOD"/>
    <property type="match status" value="1"/>
</dbReference>
<dbReference type="InterPro" id="IPR050229">
    <property type="entry name" value="GlpE_sulfurtransferase"/>
</dbReference>
<dbReference type="PANTHER" id="PTHR43031">
    <property type="entry name" value="FAD-DEPENDENT OXIDOREDUCTASE"/>
    <property type="match status" value="1"/>
</dbReference>
<dbReference type="PANTHER" id="PTHR43031:SF1">
    <property type="entry name" value="PYRIDINE NUCLEOTIDE-DISULPHIDE OXIDOREDUCTASE"/>
    <property type="match status" value="1"/>
</dbReference>
<reference evidence="2" key="1">
    <citation type="journal article" date="2020" name="mSystems">
        <title>Genome- and Community-Level Interaction Insights into Carbon Utilization and Element Cycling Functions of Hydrothermarchaeota in Hydrothermal Sediment.</title>
        <authorList>
            <person name="Zhou Z."/>
            <person name="Liu Y."/>
            <person name="Xu W."/>
            <person name="Pan J."/>
            <person name="Luo Z.H."/>
            <person name="Li M."/>
        </authorList>
    </citation>
    <scope>NUCLEOTIDE SEQUENCE [LARGE SCALE GENOMIC DNA]</scope>
    <source>
        <strain evidence="2">SpSt-479</strain>
    </source>
</reference>
<proteinExistence type="predicted"/>
<name>A0A7V3E5R5_9BACT</name>
<dbReference type="PROSITE" id="PS50206">
    <property type="entry name" value="RHODANESE_3"/>
    <property type="match status" value="1"/>
</dbReference>
<dbReference type="Pfam" id="PF00581">
    <property type="entry name" value="Rhodanese"/>
    <property type="match status" value="1"/>
</dbReference>
<dbReference type="InterPro" id="IPR036873">
    <property type="entry name" value="Rhodanese-like_dom_sf"/>
</dbReference>
<dbReference type="EMBL" id="DSUJ01000002">
    <property type="protein sequence ID" value="HFI90185.1"/>
    <property type="molecule type" value="Genomic_DNA"/>
</dbReference>
<dbReference type="InterPro" id="IPR001763">
    <property type="entry name" value="Rhodanese-like_dom"/>
</dbReference>
<dbReference type="CDD" id="cd00158">
    <property type="entry name" value="RHOD"/>
    <property type="match status" value="1"/>
</dbReference>
<organism evidence="2">
    <name type="scientific">Ignavibacterium album</name>
    <dbReference type="NCBI Taxonomy" id="591197"/>
    <lineage>
        <taxon>Bacteria</taxon>
        <taxon>Pseudomonadati</taxon>
        <taxon>Ignavibacteriota</taxon>
        <taxon>Ignavibacteria</taxon>
        <taxon>Ignavibacteriales</taxon>
        <taxon>Ignavibacteriaceae</taxon>
        <taxon>Ignavibacterium</taxon>
    </lineage>
</organism>
<sequence>MKGTIVKFYAFVILFITLTLNMLAQSNTDVPSINIDEFINLIAKDSSAIILDVRTAVELSGPLGKIDKAINIPVQELPERINELRPYKDKKIYVICRTQNRSFASSQFLNKNGFKTVYVIGGMTEYYNKANTDKK</sequence>
<evidence type="ECO:0000259" key="1">
    <source>
        <dbReference type="PROSITE" id="PS50206"/>
    </source>
</evidence>
<protein>
    <submittedName>
        <fullName evidence="2">Rhodanese-like domain-containing protein</fullName>
    </submittedName>
</protein>
<gene>
    <name evidence="2" type="ORF">ENS31_01495</name>
</gene>
<dbReference type="SUPFAM" id="SSF52821">
    <property type="entry name" value="Rhodanese/Cell cycle control phosphatase"/>
    <property type="match status" value="1"/>
</dbReference>
<feature type="domain" description="Rhodanese" evidence="1">
    <location>
        <begin position="44"/>
        <end position="135"/>
    </location>
</feature>
<accession>A0A7V3E5R5</accession>